<name>A0A183AMW5_9TREM</name>
<accession>A0A183AMW5</accession>
<reference evidence="3" key="1">
    <citation type="submission" date="2016-06" db="UniProtKB">
        <authorList>
            <consortium name="WormBaseParasite"/>
        </authorList>
    </citation>
    <scope>IDENTIFICATION</scope>
</reference>
<keyword evidence="2" id="KW-1185">Reference proteome</keyword>
<reference evidence="1 2" key="2">
    <citation type="submission" date="2018-11" db="EMBL/GenBank/DDBJ databases">
        <authorList>
            <consortium name="Pathogen Informatics"/>
        </authorList>
    </citation>
    <scope>NUCLEOTIDE SEQUENCE [LARGE SCALE GENOMIC DNA]</scope>
    <source>
        <strain evidence="1 2">Egypt</strain>
    </source>
</reference>
<dbReference type="EMBL" id="UZAN01045780">
    <property type="protein sequence ID" value="VDP83189.1"/>
    <property type="molecule type" value="Genomic_DNA"/>
</dbReference>
<organism evidence="3">
    <name type="scientific">Echinostoma caproni</name>
    <dbReference type="NCBI Taxonomy" id="27848"/>
    <lineage>
        <taxon>Eukaryota</taxon>
        <taxon>Metazoa</taxon>
        <taxon>Spiralia</taxon>
        <taxon>Lophotrochozoa</taxon>
        <taxon>Platyhelminthes</taxon>
        <taxon>Trematoda</taxon>
        <taxon>Digenea</taxon>
        <taxon>Plagiorchiida</taxon>
        <taxon>Echinostomata</taxon>
        <taxon>Echinostomatoidea</taxon>
        <taxon>Echinostomatidae</taxon>
        <taxon>Echinostoma</taxon>
    </lineage>
</organism>
<sequence length="173" mass="19980">MDTCKLEILDIHCNSRYVKDYLERFEIWCLNRKSLDAERKTAHFLTAVGKEAYALIKTLAFPESPTQLKCNELKELLLKDFQSVNFEAAERAKSHCLACDPNQSVRDFILQLQTQSVRCNFKDQLQPSSVLNSLLDLTVLNYSSSYCWFQTAHFKPQIWSANNIISTTYSIIV</sequence>
<evidence type="ECO:0000313" key="3">
    <source>
        <dbReference type="WBParaSite" id="ECPE_0000832601-mRNA-1"/>
    </source>
</evidence>
<gene>
    <name evidence="1" type="ORF">ECPE_LOCUS8300</name>
</gene>
<dbReference type="WBParaSite" id="ECPE_0000832601-mRNA-1">
    <property type="protein sequence ID" value="ECPE_0000832601-mRNA-1"/>
    <property type="gene ID" value="ECPE_0000832601"/>
</dbReference>
<proteinExistence type="predicted"/>
<evidence type="ECO:0000313" key="2">
    <source>
        <dbReference type="Proteomes" id="UP000272942"/>
    </source>
</evidence>
<dbReference type="AlphaFoldDB" id="A0A183AMW5"/>
<evidence type="ECO:0000313" key="1">
    <source>
        <dbReference type="EMBL" id="VDP83189.1"/>
    </source>
</evidence>
<protein>
    <submittedName>
        <fullName evidence="3">Retrotrans_gag domain-containing protein</fullName>
    </submittedName>
</protein>
<dbReference type="Proteomes" id="UP000272942">
    <property type="component" value="Unassembled WGS sequence"/>
</dbReference>